<reference evidence="12" key="1">
    <citation type="submission" date="2022-07" db="EMBL/GenBank/DDBJ databases">
        <title>Genome Sequence of Agrocybe chaxingu.</title>
        <authorList>
            <person name="Buettner E."/>
        </authorList>
    </citation>
    <scope>NUCLEOTIDE SEQUENCE</scope>
    <source>
        <strain evidence="12">MP-N11</strain>
    </source>
</reference>
<keyword evidence="3" id="KW-0732">Signal</keyword>
<dbReference type="OrthoDB" id="4084751at2759"/>
<gene>
    <name evidence="12" type="ORF">NLJ89_g9249</name>
</gene>
<evidence type="ECO:0000256" key="1">
    <source>
        <dbReference type="ARBA" id="ARBA00008780"/>
    </source>
</evidence>
<evidence type="ECO:0000313" key="13">
    <source>
        <dbReference type="Proteomes" id="UP001148786"/>
    </source>
</evidence>
<dbReference type="Proteomes" id="UP001148786">
    <property type="component" value="Unassembled WGS sequence"/>
</dbReference>
<dbReference type="PROSITE" id="PS51210">
    <property type="entry name" value="PLA2C"/>
    <property type="match status" value="1"/>
</dbReference>
<dbReference type="PANTHER" id="PTHR10728:SF33">
    <property type="entry name" value="LYSOPHOSPHOLIPASE 1-RELATED"/>
    <property type="match status" value="1"/>
</dbReference>
<evidence type="ECO:0000256" key="4">
    <source>
        <dbReference type="ARBA" id="ARBA00022801"/>
    </source>
</evidence>
<dbReference type="PANTHER" id="PTHR10728">
    <property type="entry name" value="CYTOSOLIC PHOSPHOLIPASE A2"/>
    <property type="match status" value="1"/>
</dbReference>
<evidence type="ECO:0000256" key="7">
    <source>
        <dbReference type="ARBA" id="ARBA00023180"/>
    </source>
</evidence>
<name>A0A9W8MRE5_9AGAR</name>
<dbReference type="InterPro" id="IPR016035">
    <property type="entry name" value="Acyl_Trfase/lysoPLipase"/>
</dbReference>
<keyword evidence="6 8" id="KW-0443">Lipid metabolism</keyword>
<dbReference type="EMBL" id="JANKHO010001405">
    <property type="protein sequence ID" value="KAJ3501630.1"/>
    <property type="molecule type" value="Genomic_DNA"/>
</dbReference>
<dbReference type="SUPFAM" id="SSF46934">
    <property type="entry name" value="UBA-like"/>
    <property type="match status" value="1"/>
</dbReference>
<protein>
    <recommendedName>
        <fullName evidence="2 9">Lysophospholipase</fullName>
        <ecNumber evidence="2 9">3.1.1.5</ecNumber>
    </recommendedName>
</protein>
<dbReference type="AlphaFoldDB" id="A0A9W8MRE5"/>
<evidence type="ECO:0000256" key="6">
    <source>
        <dbReference type="ARBA" id="ARBA00023098"/>
    </source>
</evidence>
<dbReference type="PRINTS" id="PR01839">
    <property type="entry name" value="RAD23PROTEIN"/>
</dbReference>
<dbReference type="InterPro" id="IPR002642">
    <property type="entry name" value="LysoPLipase_cat_dom"/>
</dbReference>
<dbReference type="SMART" id="SM00022">
    <property type="entry name" value="PLAc"/>
    <property type="match status" value="1"/>
</dbReference>
<evidence type="ECO:0000313" key="12">
    <source>
        <dbReference type="EMBL" id="KAJ3501630.1"/>
    </source>
</evidence>
<dbReference type="Gene3D" id="1.10.8.10">
    <property type="entry name" value="DNA helicase RuvA subunit, C-terminal domain"/>
    <property type="match status" value="1"/>
</dbReference>
<dbReference type="GO" id="GO:0046475">
    <property type="term" value="P:glycerophospholipid catabolic process"/>
    <property type="evidence" value="ECO:0007669"/>
    <property type="project" value="TreeGrafter"/>
</dbReference>
<feature type="domain" description="PLA2c" evidence="11">
    <location>
        <begin position="121"/>
        <end position="525"/>
    </location>
</feature>
<dbReference type="GO" id="GO:0004622">
    <property type="term" value="F:phosphatidylcholine lysophospholipase activity"/>
    <property type="evidence" value="ECO:0007669"/>
    <property type="project" value="UniProtKB-EC"/>
</dbReference>
<comment type="catalytic activity">
    <reaction evidence="9">
        <text>a 1-acyl-sn-glycero-3-phosphocholine + H2O = sn-glycerol 3-phosphocholine + a fatty acid + H(+)</text>
        <dbReference type="Rhea" id="RHEA:15177"/>
        <dbReference type="ChEBI" id="CHEBI:15377"/>
        <dbReference type="ChEBI" id="CHEBI:15378"/>
        <dbReference type="ChEBI" id="CHEBI:16870"/>
        <dbReference type="ChEBI" id="CHEBI:28868"/>
        <dbReference type="ChEBI" id="CHEBI:58168"/>
        <dbReference type="EC" id="3.1.1.5"/>
    </reaction>
</comment>
<evidence type="ECO:0000256" key="2">
    <source>
        <dbReference type="ARBA" id="ARBA00013274"/>
    </source>
</evidence>
<feature type="domain" description="UBA" evidence="10">
    <location>
        <begin position="36"/>
        <end position="77"/>
    </location>
</feature>
<dbReference type="SUPFAM" id="SSF52151">
    <property type="entry name" value="FabD/lysophospholipase-like"/>
    <property type="match status" value="1"/>
</dbReference>
<dbReference type="FunFam" id="1.10.8.10:FF:000002">
    <property type="entry name" value="UV excision repair protein RAD23 homolog"/>
    <property type="match status" value="1"/>
</dbReference>
<comment type="similarity">
    <text evidence="1 9">Belongs to the lysophospholipase family.</text>
</comment>
<evidence type="ECO:0000256" key="5">
    <source>
        <dbReference type="ARBA" id="ARBA00022963"/>
    </source>
</evidence>
<accession>A0A9W8MRE5</accession>
<keyword evidence="5 8" id="KW-0442">Lipid degradation</keyword>
<keyword evidence="13" id="KW-1185">Reference proteome</keyword>
<dbReference type="PROSITE" id="PS50030">
    <property type="entry name" value="UBA"/>
    <property type="match status" value="1"/>
</dbReference>
<dbReference type="GO" id="GO:0004623">
    <property type="term" value="F:phospholipase A2 activity"/>
    <property type="evidence" value="ECO:0007669"/>
    <property type="project" value="TreeGrafter"/>
</dbReference>
<comment type="caution">
    <text evidence="12">The sequence shown here is derived from an EMBL/GenBank/DDBJ whole genome shotgun (WGS) entry which is preliminary data.</text>
</comment>
<dbReference type="Pfam" id="PF00627">
    <property type="entry name" value="UBA"/>
    <property type="match status" value="1"/>
</dbReference>
<evidence type="ECO:0000256" key="9">
    <source>
        <dbReference type="RuleBase" id="RU362103"/>
    </source>
</evidence>
<dbReference type="GO" id="GO:0006289">
    <property type="term" value="P:nucleotide-excision repair"/>
    <property type="evidence" value="ECO:0007669"/>
    <property type="project" value="InterPro"/>
</dbReference>
<keyword evidence="4 8" id="KW-0378">Hydrolase</keyword>
<dbReference type="InterPro" id="IPR015940">
    <property type="entry name" value="UBA"/>
</dbReference>
<dbReference type="Pfam" id="PF01735">
    <property type="entry name" value="PLA2_B"/>
    <property type="match status" value="1"/>
</dbReference>
<evidence type="ECO:0000259" key="11">
    <source>
        <dbReference type="PROSITE" id="PS51210"/>
    </source>
</evidence>
<dbReference type="InterPro" id="IPR009060">
    <property type="entry name" value="UBA-like_sf"/>
</dbReference>
<dbReference type="SMART" id="SM00165">
    <property type="entry name" value="UBA"/>
    <property type="match status" value="1"/>
</dbReference>
<evidence type="ECO:0000256" key="3">
    <source>
        <dbReference type="ARBA" id="ARBA00022729"/>
    </source>
</evidence>
<evidence type="ECO:0000259" key="10">
    <source>
        <dbReference type="PROSITE" id="PS50030"/>
    </source>
</evidence>
<evidence type="ECO:0000256" key="8">
    <source>
        <dbReference type="PROSITE-ProRule" id="PRU00555"/>
    </source>
</evidence>
<proteinExistence type="inferred from homology"/>
<dbReference type="GO" id="GO:0005829">
    <property type="term" value="C:cytosol"/>
    <property type="evidence" value="ECO:0007669"/>
    <property type="project" value="TreeGrafter"/>
</dbReference>
<dbReference type="EC" id="3.1.1.5" evidence="2 9"/>
<keyword evidence="7" id="KW-0325">Glycoprotein</keyword>
<dbReference type="Gene3D" id="3.40.1090.10">
    <property type="entry name" value="Cytosolic phospholipase A2 catalytic domain"/>
    <property type="match status" value="1"/>
</dbReference>
<organism evidence="12 13">
    <name type="scientific">Agrocybe chaxingu</name>
    <dbReference type="NCBI Taxonomy" id="84603"/>
    <lineage>
        <taxon>Eukaryota</taxon>
        <taxon>Fungi</taxon>
        <taxon>Dikarya</taxon>
        <taxon>Basidiomycota</taxon>
        <taxon>Agaricomycotina</taxon>
        <taxon>Agaricomycetes</taxon>
        <taxon>Agaricomycetidae</taxon>
        <taxon>Agaricales</taxon>
        <taxon>Agaricineae</taxon>
        <taxon>Strophariaceae</taxon>
        <taxon>Agrocybe</taxon>
    </lineage>
</organism>
<dbReference type="InterPro" id="IPR004806">
    <property type="entry name" value="Rad23"/>
</dbReference>
<dbReference type="CDD" id="cd14281">
    <property type="entry name" value="UBA2_Rad23_like"/>
    <property type="match status" value="1"/>
</dbReference>
<sequence>MIAQNPEALFQLLGIEPDDEEGAGPVPPGAHVVNVTEEERAAILRLEALGFPRQAVLEAYFACDKNEELAANYLFENMKVCLWTLALFAGMTSGRTHKRRNLDSVAAYAPNTNVPCPDLSTAPLIRRFSPQNQTLHPEEERYISERANNVLPNAWKDWLGDGLGIGYDLSTFSPATYPKIGIAVPGGGLRAAQYGAGCLLGLDARNATAKAAGTGGLLQVASYISALSGGSWLTGSLFFNNWPKIDDLVLGDGQDLSGWMLDLPFVTPDGVDLLSDRNQAFYGSILYSIIAKADRGVDTSLTDPWSRMISYHFLNQTTRENFFSNDTGHGSGQLWSRIPQIPVYQSRSVPFPIVVADSRPVGSNLTTTLPLNSVVYEITPLEFASFDPFLSTGMNLSYAGTHLTNGRSINGTACVTGLDQAGFVMGTSASLFNQILDFARNTLSQFSSSDSAGLLYVLSRQLQQVRTRADDVANWPNPFQELDIPDFQDVNASWLELIDGSSIRKTFPMKEVQMILCIIGQMVQD</sequence>